<feature type="region of interest" description="Disordered" evidence="1">
    <location>
        <begin position="1"/>
        <end position="37"/>
    </location>
</feature>
<feature type="region of interest" description="Disordered" evidence="1">
    <location>
        <begin position="649"/>
        <end position="679"/>
    </location>
</feature>
<feature type="domain" description="F-box" evidence="2">
    <location>
        <begin position="37"/>
        <end position="83"/>
    </location>
</feature>
<sequence length="679" mass="71486">MKRAGSPGSPPPAKRAHIPRPSRQAPDPAEPEPEPERACISDLSDEVFLHVLAYLSYDSLAAVQQVSTHWLRLARDNQLWKQLFLRDHSHKHLRSVSAHGTGKRRAHDPFRPIAPLPRRPAHTHARPPGTAEREEGPLDWRWMYRLSQNWATGHCALSALPLPLPSPAATPTPTPAAAPPATPPPEGQAQEAGQPLPFAPARLHLLGPYILCASPTSPTAHLLLPQSSRTTPLTLLGDLQLFTGADAHGPPTCLAPDTHTPRQPTHLHHPYRFAAFSPRGSIAVHSLPHPAAQAPAPAQPPPSLLTHAYTPPGGVGRPIRAAAFSRDLLITLSSNFTLHIFHVPPTPAPITNSTTQGDQGEHDPAPLPLSLMQALYSFTSFPPASLSLTVPPSPPGPPTSSSSSSSSSQPAHAQAQAQAHARSAKLTLHHLLPAYPAHWVPSAHQFLIALPTATAPASHTAQSAQSAAKPTYEIRHTQSWSVGGWLPSARSSVPDSAGSGSDSGSDDVQGQGQGMVSGTGGGRARSGKGRVRKLARVGAVGGDGRSVLVVGDGAVHMYRLRPSAPYLSPAASYALPLSLAHPHPHPTGSAAGNGASGRGDARPRPLQPPMPMPMHRQMQMMPLAVDQHTPRCVLAVGGEVVVFDLEGGRGTGSRTGTGLGWGRGRGRGRGERHAPGGAF</sequence>
<evidence type="ECO:0000259" key="2">
    <source>
        <dbReference type="PROSITE" id="PS50181"/>
    </source>
</evidence>
<dbReference type="SUPFAM" id="SSF81383">
    <property type="entry name" value="F-box domain"/>
    <property type="match status" value="1"/>
</dbReference>
<gene>
    <name evidence="3" type="ORF">CALCODRAFT_323358</name>
</gene>
<dbReference type="InParanoid" id="A0A165F5I7"/>
<feature type="region of interest" description="Disordered" evidence="1">
    <location>
        <begin position="166"/>
        <end position="193"/>
    </location>
</feature>
<accession>A0A165F5I7</accession>
<feature type="compositionally biased region" description="Low complexity" evidence="1">
    <location>
        <begin position="491"/>
        <end position="510"/>
    </location>
</feature>
<dbReference type="EMBL" id="KV423981">
    <property type="protein sequence ID" value="KZT56232.1"/>
    <property type="molecule type" value="Genomic_DNA"/>
</dbReference>
<evidence type="ECO:0000313" key="4">
    <source>
        <dbReference type="Proteomes" id="UP000076842"/>
    </source>
</evidence>
<dbReference type="STRING" id="1353952.A0A165F5I7"/>
<feature type="compositionally biased region" description="Gly residues" evidence="1">
    <location>
        <begin position="649"/>
        <end position="663"/>
    </location>
</feature>
<protein>
    <recommendedName>
        <fullName evidence="2">F-box domain-containing protein</fullName>
    </recommendedName>
</protein>
<feature type="region of interest" description="Disordered" evidence="1">
    <location>
        <begin position="347"/>
        <end position="366"/>
    </location>
</feature>
<dbReference type="Proteomes" id="UP000076842">
    <property type="component" value="Unassembled WGS sequence"/>
</dbReference>
<dbReference type="PANTHER" id="PTHR12874">
    <property type="entry name" value="F-BOX ONLY PROTEIN 48-RELATED"/>
    <property type="match status" value="1"/>
</dbReference>
<name>A0A165F5I7_9BASI</name>
<feature type="region of interest" description="Disordered" evidence="1">
    <location>
        <begin position="582"/>
        <end position="607"/>
    </location>
</feature>
<evidence type="ECO:0000256" key="1">
    <source>
        <dbReference type="SAM" id="MobiDB-lite"/>
    </source>
</evidence>
<dbReference type="PROSITE" id="PS50181">
    <property type="entry name" value="FBOX"/>
    <property type="match status" value="1"/>
</dbReference>
<dbReference type="Gene3D" id="1.20.1280.50">
    <property type="match status" value="1"/>
</dbReference>
<feature type="region of interest" description="Disordered" evidence="1">
    <location>
        <begin position="95"/>
        <end position="134"/>
    </location>
</feature>
<feature type="compositionally biased region" description="Pro residues" evidence="1">
    <location>
        <begin position="166"/>
        <end position="186"/>
    </location>
</feature>
<dbReference type="PANTHER" id="PTHR12874:SF9">
    <property type="entry name" value="F-BOX ONLY PROTEIN 48"/>
    <property type="match status" value="1"/>
</dbReference>
<feature type="region of interest" description="Disordered" evidence="1">
    <location>
        <begin position="387"/>
        <end position="422"/>
    </location>
</feature>
<feature type="compositionally biased region" description="Basic and acidic residues" evidence="1">
    <location>
        <begin position="668"/>
        <end position="679"/>
    </location>
</feature>
<keyword evidence="4" id="KW-1185">Reference proteome</keyword>
<dbReference type="SMART" id="SM00256">
    <property type="entry name" value="FBOX"/>
    <property type="match status" value="1"/>
</dbReference>
<dbReference type="GO" id="GO:0005737">
    <property type="term" value="C:cytoplasm"/>
    <property type="evidence" value="ECO:0007669"/>
    <property type="project" value="TreeGrafter"/>
</dbReference>
<dbReference type="InterPro" id="IPR036047">
    <property type="entry name" value="F-box-like_dom_sf"/>
</dbReference>
<organism evidence="3 4">
    <name type="scientific">Calocera cornea HHB12733</name>
    <dbReference type="NCBI Taxonomy" id="1353952"/>
    <lineage>
        <taxon>Eukaryota</taxon>
        <taxon>Fungi</taxon>
        <taxon>Dikarya</taxon>
        <taxon>Basidiomycota</taxon>
        <taxon>Agaricomycotina</taxon>
        <taxon>Dacrymycetes</taxon>
        <taxon>Dacrymycetales</taxon>
        <taxon>Dacrymycetaceae</taxon>
        <taxon>Calocera</taxon>
    </lineage>
</organism>
<feature type="compositionally biased region" description="Polar residues" evidence="1">
    <location>
        <begin position="349"/>
        <end position="358"/>
    </location>
</feature>
<reference evidence="3 4" key="1">
    <citation type="journal article" date="2016" name="Mol. Biol. Evol.">
        <title>Comparative Genomics of Early-Diverging Mushroom-Forming Fungi Provides Insights into the Origins of Lignocellulose Decay Capabilities.</title>
        <authorList>
            <person name="Nagy L.G."/>
            <person name="Riley R."/>
            <person name="Tritt A."/>
            <person name="Adam C."/>
            <person name="Daum C."/>
            <person name="Floudas D."/>
            <person name="Sun H."/>
            <person name="Yadav J.S."/>
            <person name="Pangilinan J."/>
            <person name="Larsson K.H."/>
            <person name="Matsuura K."/>
            <person name="Barry K."/>
            <person name="Labutti K."/>
            <person name="Kuo R."/>
            <person name="Ohm R.A."/>
            <person name="Bhattacharya S.S."/>
            <person name="Shirouzu T."/>
            <person name="Yoshinaga Y."/>
            <person name="Martin F.M."/>
            <person name="Grigoriev I.V."/>
            <person name="Hibbett D.S."/>
        </authorList>
    </citation>
    <scope>NUCLEOTIDE SEQUENCE [LARGE SCALE GENOMIC DNA]</scope>
    <source>
        <strain evidence="3 4">HHB12733</strain>
    </source>
</reference>
<dbReference type="GO" id="GO:0019005">
    <property type="term" value="C:SCF ubiquitin ligase complex"/>
    <property type="evidence" value="ECO:0007669"/>
    <property type="project" value="TreeGrafter"/>
</dbReference>
<dbReference type="InterPro" id="IPR001810">
    <property type="entry name" value="F-box_dom"/>
</dbReference>
<dbReference type="Pfam" id="PF12937">
    <property type="entry name" value="F-box-like"/>
    <property type="match status" value="1"/>
</dbReference>
<feature type="compositionally biased region" description="Low complexity" evidence="1">
    <location>
        <begin position="399"/>
        <end position="421"/>
    </location>
</feature>
<dbReference type="AlphaFoldDB" id="A0A165F5I7"/>
<evidence type="ECO:0000313" key="3">
    <source>
        <dbReference type="EMBL" id="KZT56232.1"/>
    </source>
</evidence>
<proteinExistence type="predicted"/>
<dbReference type="GO" id="GO:0031146">
    <property type="term" value="P:SCF-dependent proteasomal ubiquitin-dependent protein catabolic process"/>
    <property type="evidence" value="ECO:0007669"/>
    <property type="project" value="TreeGrafter"/>
</dbReference>
<feature type="region of interest" description="Disordered" evidence="1">
    <location>
        <begin position="483"/>
        <end position="531"/>
    </location>
</feature>
<dbReference type="OrthoDB" id="3219396at2759"/>
<feature type="compositionally biased region" description="Low complexity" evidence="1">
    <location>
        <begin position="582"/>
        <end position="593"/>
    </location>
</feature>
<feature type="compositionally biased region" description="Gly residues" evidence="1">
    <location>
        <begin position="511"/>
        <end position="524"/>
    </location>
</feature>